<protein>
    <recommendedName>
        <fullName evidence="2">Gfd2/YDR514C-like C-terminal domain-containing protein</fullName>
    </recommendedName>
</protein>
<feature type="region of interest" description="Disordered" evidence="1">
    <location>
        <begin position="88"/>
        <end position="108"/>
    </location>
</feature>
<evidence type="ECO:0000256" key="1">
    <source>
        <dbReference type="SAM" id="MobiDB-lite"/>
    </source>
</evidence>
<sequence length="562" mass="63046">MASSARLERVRKLIQPDVDALPDRPVSPEMISDDDVSGGVSLENIPPDTSNETDAFTKKASPAADVLTTENADSQFIWMENTPSSINPSLDSLRISSPPPPPKAEELPVNDLHRGDLASARHHFTPIQALAKYPYKYCNKSHMQDIASAFFDQGKFWQRVWDLYYVWDIDASKPIVLIRESQAQALLTEINNHLNLSLSITNQQREEGLATRFPDHPRCLPRYLGRSQSREDVNNMAANAPDRLYRAVGEPSHPPLQPHTLETFKQLMETLTEAQSAKRKTNSAKKQQDRLAKNKSMADQFKRAQRYLGLRESIQTEVPPQLSSSPAVNPSMPAPFAFDQSVVFVCVDVESYEKAHHKITEIGVATLDTRDLQGIPPGENGKAWREMVRARHFRIKEYKHLVNSVHVIGCPDGFMFGESTVVSLHEVAKHVAACFHAPFGAQDMPTDQANEKRNIVFLGHDTLSDVRYLQQLGYDPIKEENVLEVMDTAVMYRVWRRDQQPTKLSRILNDFDIVGWKLHNAGNDAVYTVQAMLGICVREAMIRASSGFSQIGQNDGARLAGA</sequence>
<dbReference type="Pfam" id="PF21762">
    <property type="entry name" value="DEDDh_C"/>
    <property type="match status" value="1"/>
</dbReference>
<dbReference type="PANTHER" id="PTHR28083:SF1">
    <property type="entry name" value="GOOD FOR FULL DBP5 ACTIVITY PROTEIN 2"/>
    <property type="match status" value="1"/>
</dbReference>
<dbReference type="GO" id="GO:0003676">
    <property type="term" value="F:nucleic acid binding"/>
    <property type="evidence" value="ECO:0007669"/>
    <property type="project" value="InterPro"/>
</dbReference>
<dbReference type="InterPro" id="IPR036397">
    <property type="entry name" value="RNaseH_sf"/>
</dbReference>
<dbReference type="InterPro" id="IPR012337">
    <property type="entry name" value="RNaseH-like_sf"/>
</dbReference>
<dbReference type="GO" id="GO:0005634">
    <property type="term" value="C:nucleus"/>
    <property type="evidence" value="ECO:0007669"/>
    <property type="project" value="TreeGrafter"/>
</dbReference>
<dbReference type="Proteomes" id="UP000016935">
    <property type="component" value="Unassembled WGS sequence"/>
</dbReference>
<dbReference type="PANTHER" id="PTHR28083">
    <property type="entry name" value="GOOD FOR FULL DBP5 ACTIVITY PROTEIN 2"/>
    <property type="match status" value="1"/>
</dbReference>
<dbReference type="RefSeq" id="XP_008023722.1">
    <property type="nucleotide sequence ID" value="XM_008025531.1"/>
</dbReference>
<dbReference type="eggNOG" id="ENOG502QTQR">
    <property type="taxonomic scope" value="Eukaryota"/>
</dbReference>
<name>R0IV26_EXST2</name>
<evidence type="ECO:0000313" key="3">
    <source>
        <dbReference type="EMBL" id="EOA88620.1"/>
    </source>
</evidence>
<proteinExistence type="predicted"/>
<gene>
    <name evidence="3" type="ORF">SETTUDRAFT_27422</name>
</gene>
<evidence type="ECO:0000259" key="2">
    <source>
        <dbReference type="Pfam" id="PF21762"/>
    </source>
</evidence>
<dbReference type="GeneID" id="19403124"/>
<reference evidence="3 4" key="1">
    <citation type="journal article" date="2012" name="PLoS Pathog.">
        <title>Diverse lifestyles and strategies of plant pathogenesis encoded in the genomes of eighteen Dothideomycetes fungi.</title>
        <authorList>
            <person name="Ohm R.A."/>
            <person name="Feau N."/>
            <person name="Henrissat B."/>
            <person name="Schoch C.L."/>
            <person name="Horwitz B.A."/>
            <person name="Barry K.W."/>
            <person name="Condon B.J."/>
            <person name="Copeland A.C."/>
            <person name="Dhillon B."/>
            <person name="Glaser F."/>
            <person name="Hesse C.N."/>
            <person name="Kosti I."/>
            <person name="LaButti K."/>
            <person name="Lindquist E.A."/>
            <person name="Lucas S."/>
            <person name="Salamov A.A."/>
            <person name="Bradshaw R.E."/>
            <person name="Ciuffetti L."/>
            <person name="Hamelin R.C."/>
            <person name="Kema G.H.J."/>
            <person name="Lawrence C."/>
            <person name="Scott J.A."/>
            <person name="Spatafora J.W."/>
            <person name="Turgeon B.G."/>
            <person name="de Wit P.J.G.M."/>
            <person name="Zhong S."/>
            <person name="Goodwin S.B."/>
            <person name="Grigoriev I.V."/>
        </authorList>
    </citation>
    <scope>NUCLEOTIDE SEQUENCE [LARGE SCALE GENOMIC DNA]</scope>
    <source>
        <strain evidence="4">28A</strain>
    </source>
</reference>
<feature type="region of interest" description="Disordered" evidence="1">
    <location>
        <begin position="275"/>
        <end position="298"/>
    </location>
</feature>
<feature type="domain" description="Gfd2/YDR514C-like C-terminal" evidence="2">
    <location>
        <begin position="343"/>
        <end position="534"/>
    </location>
</feature>
<dbReference type="OrthoDB" id="5953249at2759"/>
<dbReference type="HOGENOM" id="CLU_016815_3_0_1"/>
<dbReference type="SUPFAM" id="SSF53098">
    <property type="entry name" value="Ribonuclease H-like"/>
    <property type="match status" value="1"/>
</dbReference>
<dbReference type="STRING" id="671987.R0IV26"/>
<reference evidence="3 4" key="2">
    <citation type="journal article" date="2013" name="PLoS Genet.">
        <title>Comparative genome structure, secondary metabolite, and effector coding capacity across Cochliobolus pathogens.</title>
        <authorList>
            <person name="Condon B.J."/>
            <person name="Leng Y."/>
            <person name="Wu D."/>
            <person name="Bushley K.E."/>
            <person name="Ohm R.A."/>
            <person name="Otillar R."/>
            <person name="Martin J."/>
            <person name="Schackwitz W."/>
            <person name="Grimwood J."/>
            <person name="MohdZainudin N."/>
            <person name="Xue C."/>
            <person name="Wang R."/>
            <person name="Manning V.A."/>
            <person name="Dhillon B."/>
            <person name="Tu Z.J."/>
            <person name="Steffenson B.J."/>
            <person name="Salamov A."/>
            <person name="Sun H."/>
            <person name="Lowry S."/>
            <person name="LaButti K."/>
            <person name="Han J."/>
            <person name="Copeland A."/>
            <person name="Lindquist E."/>
            <person name="Barry K."/>
            <person name="Schmutz J."/>
            <person name="Baker S.E."/>
            <person name="Ciuffetti L.M."/>
            <person name="Grigoriev I.V."/>
            <person name="Zhong S."/>
            <person name="Turgeon B.G."/>
        </authorList>
    </citation>
    <scope>NUCLEOTIDE SEQUENCE [LARGE SCALE GENOMIC DNA]</scope>
    <source>
        <strain evidence="4">28A</strain>
    </source>
</reference>
<dbReference type="EMBL" id="KB908537">
    <property type="protein sequence ID" value="EOA88620.1"/>
    <property type="molecule type" value="Genomic_DNA"/>
</dbReference>
<feature type="region of interest" description="Disordered" evidence="1">
    <location>
        <begin position="19"/>
        <end position="61"/>
    </location>
</feature>
<evidence type="ECO:0000313" key="4">
    <source>
        <dbReference type="Proteomes" id="UP000016935"/>
    </source>
</evidence>
<dbReference type="InterPro" id="IPR040151">
    <property type="entry name" value="Gfd2/YDR514C-like"/>
</dbReference>
<accession>R0IV26</accession>
<organism evidence="3 4">
    <name type="scientific">Exserohilum turcicum (strain 28A)</name>
    <name type="common">Northern leaf blight fungus</name>
    <name type="synonym">Setosphaeria turcica</name>
    <dbReference type="NCBI Taxonomy" id="671987"/>
    <lineage>
        <taxon>Eukaryota</taxon>
        <taxon>Fungi</taxon>
        <taxon>Dikarya</taxon>
        <taxon>Ascomycota</taxon>
        <taxon>Pezizomycotina</taxon>
        <taxon>Dothideomycetes</taxon>
        <taxon>Pleosporomycetidae</taxon>
        <taxon>Pleosporales</taxon>
        <taxon>Pleosporineae</taxon>
        <taxon>Pleosporaceae</taxon>
        <taxon>Exserohilum</taxon>
    </lineage>
</organism>
<dbReference type="AlphaFoldDB" id="R0IV26"/>
<keyword evidence="4" id="KW-1185">Reference proteome</keyword>
<dbReference type="InterPro" id="IPR048519">
    <property type="entry name" value="Gfd2/YDR514C-like_C"/>
</dbReference>
<dbReference type="Gene3D" id="3.30.420.10">
    <property type="entry name" value="Ribonuclease H-like superfamily/Ribonuclease H"/>
    <property type="match status" value="1"/>
</dbReference>